<accession>A0A517M296</accession>
<dbReference type="AlphaFoldDB" id="A0A517M296"/>
<reference evidence="1 2" key="1">
    <citation type="submission" date="2019-02" db="EMBL/GenBank/DDBJ databases">
        <title>Deep-cultivation of Planctomycetes and their phenomic and genomic characterization uncovers novel biology.</title>
        <authorList>
            <person name="Wiegand S."/>
            <person name="Jogler M."/>
            <person name="Boedeker C."/>
            <person name="Pinto D."/>
            <person name="Vollmers J."/>
            <person name="Rivas-Marin E."/>
            <person name="Kohn T."/>
            <person name="Peeters S.H."/>
            <person name="Heuer A."/>
            <person name="Rast P."/>
            <person name="Oberbeckmann S."/>
            <person name="Bunk B."/>
            <person name="Jeske O."/>
            <person name="Meyerdierks A."/>
            <person name="Storesund J.E."/>
            <person name="Kallscheuer N."/>
            <person name="Luecker S."/>
            <person name="Lage O.M."/>
            <person name="Pohl T."/>
            <person name="Merkel B.J."/>
            <person name="Hornburger P."/>
            <person name="Mueller R.-W."/>
            <person name="Bruemmer F."/>
            <person name="Labrenz M."/>
            <person name="Spormann A.M."/>
            <person name="Op den Camp H."/>
            <person name="Overmann J."/>
            <person name="Amann R."/>
            <person name="Jetten M.S.M."/>
            <person name="Mascher T."/>
            <person name="Medema M.H."/>
            <person name="Devos D.P."/>
            <person name="Kaster A.-K."/>
            <person name="Ovreas L."/>
            <person name="Rohde M."/>
            <person name="Galperin M.Y."/>
            <person name="Jogler C."/>
        </authorList>
    </citation>
    <scope>NUCLEOTIDE SEQUENCE [LARGE SCALE GENOMIC DNA]</scope>
    <source>
        <strain evidence="1 2">EC9</strain>
    </source>
</reference>
<protein>
    <recommendedName>
        <fullName evidence="3">DUF4157 domain-containing protein</fullName>
    </recommendedName>
</protein>
<evidence type="ECO:0000313" key="2">
    <source>
        <dbReference type="Proteomes" id="UP000319557"/>
    </source>
</evidence>
<keyword evidence="2" id="KW-1185">Reference proteome</keyword>
<dbReference type="Proteomes" id="UP000319557">
    <property type="component" value="Chromosome"/>
</dbReference>
<dbReference type="EMBL" id="CP036261">
    <property type="protein sequence ID" value="QDS89003.1"/>
    <property type="molecule type" value="Genomic_DNA"/>
</dbReference>
<dbReference type="RefSeq" id="WP_145346592.1">
    <property type="nucleotide sequence ID" value="NZ_CP036261.1"/>
</dbReference>
<name>A0A517M296_9BACT</name>
<dbReference type="OrthoDB" id="9204554at2"/>
<sequence length="324" mass="36291">MMYFRIWITLILAAQGSIMLGQEIPLTPGCVVRFATVAEGAEVLAAEDTFTQRLSRFDLQSRLNTREEVSSADYRRSAVEDIQPWTDAFIETVRPAVEQLAARVGEWNLPLPEEILLVCTKGNSEAGAPHTRGNAIVLPEKRIVRRPEDMLRLLAHELFHIVSRQSPQWRDQVYATIGFEPCDEVQLPAADQNRRITNPDAPIVQHYITVDVDDQPVDVAPVLFSSVAEYDPSGEKSFFAYLQVQFVQLEKQDGIWTPVLRDDGSFVGHAMGDLDGFMSQVGRNTKYLIHPEEILADNFSYLVTGKKVASPEVLTRVEALLVGP</sequence>
<dbReference type="KEGG" id="ruv:EC9_31990"/>
<evidence type="ECO:0000313" key="1">
    <source>
        <dbReference type="EMBL" id="QDS89003.1"/>
    </source>
</evidence>
<gene>
    <name evidence="1" type="ORF">EC9_31990</name>
</gene>
<organism evidence="1 2">
    <name type="scientific">Rosistilla ulvae</name>
    <dbReference type="NCBI Taxonomy" id="1930277"/>
    <lineage>
        <taxon>Bacteria</taxon>
        <taxon>Pseudomonadati</taxon>
        <taxon>Planctomycetota</taxon>
        <taxon>Planctomycetia</taxon>
        <taxon>Pirellulales</taxon>
        <taxon>Pirellulaceae</taxon>
        <taxon>Rosistilla</taxon>
    </lineage>
</organism>
<evidence type="ECO:0008006" key="3">
    <source>
        <dbReference type="Google" id="ProtNLM"/>
    </source>
</evidence>
<proteinExistence type="predicted"/>